<protein>
    <submittedName>
        <fullName evidence="3">Tetratricopeptide</fullName>
    </submittedName>
</protein>
<dbReference type="Gene3D" id="1.25.40.10">
    <property type="entry name" value="Tetratricopeptide repeat domain"/>
    <property type="match status" value="1"/>
</dbReference>
<keyword evidence="1" id="KW-0802">TPR repeat</keyword>
<proteinExistence type="predicted"/>
<evidence type="ECO:0000256" key="1">
    <source>
        <dbReference type="PROSITE-ProRule" id="PRU00339"/>
    </source>
</evidence>
<evidence type="ECO:0000313" key="3">
    <source>
        <dbReference type="EMBL" id="KID83991.1"/>
    </source>
</evidence>
<evidence type="ECO:0000259" key="2">
    <source>
        <dbReference type="Pfam" id="PF14737"/>
    </source>
</evidence>
<organism evidence="3 4">
    <name type="scientific">Metarhizium guizhouense (strain ARSEF 977)</name>
    <dbReference type="NCBI Taxonomy" id="1276136"/>
    <lineage>
        <taxon>Eukaryota</taxon>
        <taxon>Fungi</taxon>
        <taxon>Dikarya</taxon>
        <taxon>Ascomycota</taxon>
        <taxon>Pezizomycotina</taxon>
        <taxon>Sordariomycetes</taxon>
        <taxon>Hypocreomycetidae</taxon>
        <taxon>Hypocreales</taxon>
        <taxon>Clavicipitaceae</taxon>
        <taxon>Metarhizium</taxon>
    </lineage>
</organism>
<dbReference type="PROSITE" id="PS50005">
    <property type="entry name" value="TPR"/>
    <property type="match status" value="1"/>
</dbReference>
<dbReference type="EMBL" id="AZNH01000049">
    <property type="protein sequence ID" value="KID83991.1"/>
    <property type="molecule type" value="Genomic_DNA"/>
</dbReference>
<dbReference type="Pfam" id="PF14737">
    <property type="entry name" value="DUF4470"/>
    <property type="match status" value="1"/>
</dbReference>
<dbReference type="SUPFAM" id="SSF48452">
    <property type="entry name" value="TPR-like"/>
    <property type="match status" value="1"/>
</dbReference>
<dbReference type="Proteomes" id="UP000031192">
    <property type="component" value="Unassembled WGS sequence"/>
</dbReference>
<gene>
    <name evidence="3" type="ORF">MGU_08757</name>
</gene>
<evidence type="ECO:0000313" key="4">
    <source>
        <dbReference type="Proteomes" id="UP000031192"/>
    </source>
</evidence>
<feature type="repeat" description="TPR" evidence="1">
    <location>
        <begin position="12"/>
        <end position="45"/>
    </location>
</feature>
<dbReference type="InterPro" id="IPR019734">
    <property type="entry name" value="TPR_rpt"/>
</dbReference>
<reference evidence="3 4" key="1">
    <citation type="journal article" date="2014" name="Proc. Natl. Acad. Sci. U.S.A.">
        <title>Trajectory and genomic determinants of fungal-pathogen speciation and host adaptation.</title>
        <authorList>
            <person name="Hu X."/>
            <person name="Xiao G."/>
            <person name="Zheng P."/>
            <person name="Shang Y."/>
            <person name="Su Y."/>
            <person name="Zhang X."/>
            <person name="Liu X."/>
            <person name="Zhan S."/>
            <person name="St Leger R.J."/>
            <person name="Wang C."/>
        </authorList>
    </citation>
    <scope>NUCLEOTIDE SEQUENCE [LARGE SCALE GENOMIC DNA]</scope>
    <source>
        <strain evidence="3 4">ARSEF 977</strain>
    </source>
</reference>
<comment type="caution">
    <text evidence="3">The sequence shown here is derived from an EMBL/GenBank/DDBJ whole genome shotgun (WGS) entry which is preliminary data.</text>
</comment>
<sequence length="539" mass="60775">MSTQAQTATDAAAKARALGNEFYRAGKLLQAEKAYKTAASLAPHDPSPVSNLSAVRYKMGDYKGAIAHIKDAILLTVPETDNSAKNDKLYSRLVKCFLYLYDLDSAENAVSSIGDAHLRAELDQAVRSIKALLAEALDESVLRRQLFDRIPRYKPCPQDIAEYFCVGHDQLEILTEPLGMTGNKRPDISILFAGFGDGHNLFSALITIACMDGESRLSSLSKLHFTVLDLKVAALARLLIFFNMMERVDPAVPDEVSGAKDEYLAMAYLFGCQIIPPFAEAKLQSNIRELIKRLEGKATPLQFVYVRDHDREPLLRVLRQWQQPWDGFSKIADVRRLIEQNLRKADMRAASLIGEVPEPGPREEREDFRRFQTLLPPMADVKRCEPSLVELLAKFNNTLVDYDYANRRREQGNDVPGPFDFHPLQVIESMRGSGSTDKADTSCIVKLAEVFRVFNFSILMFDPGKRLVVEVIAGEMADIMDRMRYNLLDHRMSPPKNSRTPDPTLFPRTFDYIYMSNIPDYIGGHLTSFLTGRPLLKED</sequence>
<name>A0A0B4H2M2_METGA</name>
<accession>A0A0B4H2M2</accession>
<dbReference type="InterPro" id="IPR011990">
    <property type="entry name" value="TPR-like_helical_dom_sf"/>
</dbReference>
<dbReference type="InterPro" id="IPR027974">
    <property type="entry name" value="DUF4470"/>
</dbReference>
<dbReference type="AlphaFoldDB" id="A0A0B4H2M2"/>
<feature type="domain" description="DUF4470" evidence="2">
    <location>
        <begin position="183"/>
        <end position="250"/>
    </location>
</feature>
<keyword evidence="4" id="KW-1185">Reference proteome</keyword>
<dbReference type="HOGENOM" id="CLU_553376_0_0_1"/>
<dbReference type="OrthoDB" id="2423701at2759"/>